<sequence length="300" mass="30883">MDVRALQTLRAVRTQGGVTGAAAVLHLTPSAVSQQLAGLTRDAGVPLTERVGRGLRLTAAGDALADAALDVAVALERARSACAEFAGSPTGTVRVSAFQSAARLLLPGLLTRVAARGGIAVECADEDVAQDAFPALADRHDVVVAHRPAEGPAGWGDGVRVVPLLREPMDVAVPVDSPLAARAALAPADLDGAGWIAVREGFPVARVLDDIGVRAGTVPRVVQRINDFHVVEALVAAGHGIALLPRYSCGGHPGVRLVPLAGVRAGRQVDALVRPDVAERRVVGVVLDELVALAAELRRA</sequence>
<dbReference type="InterPro" id="IPR036390">
    <property type="entry name" value="WH_DNA-bd_sf"/>
</dbReference>
<dbReference type="PROSITE" id="PS50931">
    <property type="entry name" value="HTH_LYSR"/>
    <property type="match status" value="1"/>
</dbReference>
<dbReference type="InterPro" id="IPR036388">
    <property type="entry name" value="WH-like_DNA-bd_sf"/>
</dbReference>
<evidence type="ECO:0000256" key="2">
    <source>
        <dbReference type="ARBA" id="ARBA00023015"/>
    </source>
</evidence>
<dbReference type="SUPFAM" id="SSF53850">
    <property type="entry name" value="Periplasmic binding protein-like II"/>
    <property type="match status" value="1"/>
</dbReference>
<protein>
    <submittedName>
        <fullName evidence="6">LysR family transcriptional regulator</fullName>
    </submittedName>
</protein>
<dbReference type="PANTHER" id="PTHR30346:SF29">
    <property type="entry name" value="LYSR SUBSTRATE-BINDING"/>
    <property type="match status" value="1"/>
</dbReference>
<reference evidence="6 7" key="1">
    <citation type="submission" date="2024-03" db="EMBL/GenBank/DDBJ databases">
        <title>Draft genome sequence of Klenkia terrae.</title>
        <authorList>
            <person name="Duangmal K."/>
            <person name="Chantavorakit T."/>
        </authorList>
    </citation>
    <scope>NUCLEOTIDE SEQUENCE [LARGE SCALE GENOMIC DNA]</scope>
    <source>
        <strain evidence="6 7">JCM 17786</strain>
    </source>
</reference>
<dbReference type="Proteomes" id="UP001373496">
    <property type="component" value="Unassembled WGS sequence"/>
</dbReference>
<dbReference type="InterPro" id="IPR005119">
    <property type="entry name" value="LysR_subst-bd"/>
</dbReference>
<evidence type="ECO:0000256" key="4">
    <source>
        <dbReference type="ARBA" id="ARBA00023163"/>
    </source>
</evidence>
<gene>
    <name evidence="6" type="ORF">UXQ13_14995</name>
</gene>
<accession>A0ABU8E8C9</accession>
<evidence type="ECO:0000313" key="6">
    <source>
        <dbReference type="EMBL" id="MEI4279775.1"/>
    </source>
</evidence>
<proteinExistence type="inferred from homology"/>
<keyword evidence="2" id="KW-0805">Transcription regulation</keyword>
<keyword evidence="7" id="KW-1185">Reference proteome</keyword>
<evidence type="ECO:0000256" key="1">
    <source>
        <dbReference type="ARBA" id="ARBA00009437"/>
    </source>
</evidence>
<dbReference type="Pfam" id="PF00126">
    <property type="entry name" value="HTH_1"/>
    <property type="match status" value="1"/>
</dbReference>
<name>A0ABU8E8C9_9ACTN</name>
<keyword evidence="4" id="KW-0804">Transcription</keyword>
<dbReference type="InterPro" id="IPR000847">
    <property type="entry name" value="LysR_HTH_N"/>
</dbReference>
<keyword evidence="3" id="KW-0238">DNA-binding</keyword>
<organism evidence="6 7">
    <name type="scientific">Klenkia terrae</name>
    <dbReference type="NCBI Taxonomy" id="1052259"/>
    <lineage>
        <taxon>Bacteria</taxon>
        <taxon>Bacillati</taxon>
        <taxon>Actinomycetota</taxon>
        <taxon>Actinomycetes</taxon>
        <taxon>Geodermatophilales</taxon>
        <taxon>Geodermatophilaceae</taxon>
        <taxon>Klenkia</taxon>
    </lineage>
</organism>
<evidence type="ECO:0000313" key="7">
    <source>
        <dbReference type="Proteomes" id="UP001373496"/>
    </source>
</evidence>
<dbReference type="Pfam" id="PF03466">
    <property type="entry name" value="LysR_substrate"/>
    <property type="match status" value="1"/>
</dbReference>
<feature type="domain" description="HTH lysR-type" evidence="5">
    <location>
        <begin position="1"/>
        <end position="58"/>
    </location>
</feature>
<comment type="similarity">
    <text evidence="1">Belongs to the LysR transcriptional regulatory family.</text>
</comment>
<dbReference type="Gene3D" id="1.10.10.10">
    <property type="entry name" value="Winged helix-like DNA-binding domain superfamily/Winged helix DNA-binding domain"/>
    <property type="match status" value="1"/>
</dbReference>
<dbReference type="EMBL" id="JBAPLV010000016">
    <property type="protein sequence ID" value="MEI4279775.1"/>
    <property type="molecule type" value="Genomic_DNA"/>
</dbReference>
<dbReference type="RefSeq" id="WP_225234018.1">
    <property type="nucleotide sequence ID" value="NZ_JBAPLV010000016.1"/>
</dbReference>
<comment type="caution">
    <text evidence="6">The sequence shown here is derived from an EMBL/GenBank/DDBJ whole genome shotgun (WGS) entry which is preliminary data.</text>
</comment>
<dbReference type="SUPFAM" id="SSF46785">
    <property type="entry name" value="Winged helix' DNA-binding domain"/>
    <property type="match status" value="1"/>
</dbReference>
<dbReference type="PANTHER" id="PTHR30346">
    <property type="entry name" value="TRANSCRIPTIONAL DUAL REGULATOR HCAR-RELATED"/>
    <property type="match status" value="1"/>
</dbReference>
<evidence type="ECO:0000259" key="5">
    <source>
        <dbReference type="PROSITE" id="PS50931"/>
    </source>
</evidence>
<evidence type="ECO:0000256" key="3">
    <source>
        <dbReference type="ARBA" id="ARBA00023125"/>
    </source>
</evidence>
<dbReference type="Gene3D" id="3.40.190.10">
    <property type="entry name" value="Periplasmic binding protein-like II"/>
    <property type="match status" value="2"/>
</dbReference>